<name>A0A835YPJ5_9STRA</name>
<feature type="domain" description="Fungal lipase-type" evidence="1">
    <location>
        <begin position="85"/>
        <end position="243"/>
    </location>
</feature>
<keyword evidence="3" id="KW-1185">Reference proteome</keyword>
<dbReference type="Proteomes" id="UP000664859">
    <property type="component" value="Unassembled WGS sequence"/>
</dbReference>
<gene>
    <name evidence="2" type="ORF">JKP88DRAFT_264556</name>
</gene>
<accession>A0A835YPJ5</accession>
<dbReference type="OrthoDB" id="426718at2759"/>
<dbReference type="CDD" id="cd00519">
    <property type="entry name" value="Lipase_3"/>
    <property type="match status" value="1"/>
</dbReference>
<dbReference type="EMBL" id="JAFCMP010000513">
    <property type="protein sequence ID" value="KAG5178701.1"/>
    <property type="molecule type" value="Genomic_DNA"/>
</dbReference>
<sequence length="350" mass="37565">MVAANLIGFYAAAAIHQLFPYSEVLARHLLLLSAVAYRPQAEVVRWNFPNYNCHVGAFEVTKTFDIPEKSTFAFVGLDHQYEAIVAAFQGTKDEVNWVTDLSTWFRYGDECILGAAQVNTETPLGHKTSVGAPTSIGLVHRGFCEYYTSLSDLGLPEEIVALADMHPSYTIYTTGHSLGGAAATLAAADLSLRFGVPRERLQLYTFGAPRPGDASFGALIGAHVGAAYRVVHAGDVVAHLAPCCLASWTGGCATLETCPYHAAQEVWYPSAMAVGSNHIVCEPVAEDDDCDNLFDRSIKEHQFYFGIHVAKYCAQVPTESVSASLAADVAANEALVQLQDAGVLDRAGAS</sequence>
<dbReference type="InterPro" id="IPR002921">
    <property type="entry name" value="Fungal_lipase-type"/>
</dbReference>
<keyword evidence="2" id="KW-0378">Hydrolase</keyword>
<comment type="caution">
    <text evidence="2">The sequence shown here is derived from an EMBL/GenBank/DDBJ whole genome shotgun (WGS) entry which is preliminary data.</text>
</comment>
<dbReference type="GO" id="GO:0006629">
    <property type="term" value="P:lipid metabolic process"/>
    <property type="evidence" value="ECO:0007669"/>
    <property type="project" value="InterPro"/>
</dbReference>
<dbReference type="Gene3D" id="3.40.50.1820">
    <property type="entry name" value="alpha/beta hydrolase"/>
    <property type="match status" value="1"/>
</dbReference>
<dbReference type="GO" id="GO:0016787">
    <property type="term" value="F:hydrolase activity"/>
    <property type="evidence" value="ECO:0007669"/>
    <property type="project" value="UniProtKB-KW"/>
</dbReference>
<dbReference type="PANTHER" id="PTHR45908">
    <property type="entry name" value="PROTEIN CBG11750-RELATED"/>
    <property type="match status" value="1"/>
</dbReference>
<dbReference type="AlphaFoldDB" id="A0A835YPJ5"/>
<evidence type="ECO:0000313" key="3">
    <source>
        <dbReference type="Proteomes" id="UP000664859"/>
    </source>
</evidence>
<dbReference type="SUPFAM" id="SSF53474">
    <property type="entry name" value="alpha/beta-Hydrolases"/>
    <property type="match status" value="1"/>
</dbReference>
<dbReference type="Pfam" id="PF01764">
    <property type="entry name" value="Lipase_3"/>
    <property type="match status" value="1"/>
</dbReference>
<organism evidence="2 3">
    <name type="scientific">Tribonema minus</name>
    <dbReference type="NCBI Taxonomy" id="303371"/>
    <lineage>
        <taxon>Eukaryota</taxon>
        <taxon>Sar</taxon>
        <taxon>Stramenopiles</taxon>
        <taxon>Ochrophyta</taxon>
        <taxon>PX clade</taxon>
        <taxon>Xanthophyceae</taxon>
        <taxon>Tribonematales</taxon>
        <taxon>Tribonemataceae</taxon>
        <taxon>Tribonema</taxon>
    </lineage>
</organism>
<evidence type="ECO:0000313" key="2">
    <source>
        <dbReference type="EMBL" id="KAG5178701.1"/>
    </source>
</evidence>
<dbReference type="InterPro" id="IPR029058">
    <property type="entry name" value="AB_hydrolase_fold"/>
</dbReference>
<protein>
    <submittedName>
        <fullName evidence="2">Alpha/Beta hydrolase protein</fullName>
    </submittedName>
</protein>
<reference evidence="2" key="1">
    <citation type="submission" date="2021-02" db="EMBL/GenBank/DDBJ databases">
        <title>First Annotated Genome of the Yellow-green Alga Tribonema minus.</title>
        <authorList>
            <person name="Mahan K.M."/>
        </authorList>
    </citation>
    <scope>NUCLEOTIDE SEQUENCE</scope>
    <source>
        <strain evidence="2">UTEX B ZZ1240</strain>
    </source>
</reference>
<proteinExistence type="predicted"/>
<evidence type="ECO:0000259" key="1">
    <source>
        <dbReference type="Pfam" id="PF01764"/>
    </source>
</evidence>